<dbReference type="PANTHER" id="PTHR30619:SF7">
    <property type="entry name" value="BETA-LACTAMASE DOMAIN PROTEIN"/>
    <property type="match status" value="1"/>
</dbReference>
<feature type="transmembrane region" description="Helical" evidence="6">
    <location>
        <begin position="29"/>
        <end position="45"/>
    </location>
</feature>
<evidence type="ECO:0000256" key="1">
    <source>
        <dbReference type="ARBA" id="ARBA00004651"/>
    </source>
</evidence>
<feature type="transmembrane region" description="Helical" evidence="6">
    <location>
        <begin position="403"/>
        <end position="425"/>
    </location>
</feature>
<dbReference type="Proteomes" id="UP000034665">
    <property type="component" value="Unassembled WGS sequence"/>
</dbReference>
<dbReference type="Pfam" id="PF13567">
    <property type="entry name" value="DUF4131"/>
    <property type="match status" value="1"/>
</dbReference>
<organism evidence="9 10">
    <name type="scientific">Candidatus Wolfebacteria bacterium GW2011_GWC2_39_22</name>
    <dbReference type="NCBI Taxonomy" id="1619013"/>
    <lineage>
        <taxon>Bacteria</taxon>
        <taxon>Candidatus Wolfeibacteriota</taxon>
    </lineage>
</organism>
<feature type="transmembrane region" description="Helical" evidence="6">
    <location>
        <begin position="445"/>
        <end position="468"/>
    </location>
</feature>
<feature type="transmembrane region" description="Helical" evidence="6">
    <location>
        <begin position="52"/>
        <end position="71"/>
    </location>
</feature>
<evidence type="ECO:0000256" key="2">
    <source>
        <dbReference type="ARBA" id="ARBA00022475"/>
    </source>
</evidence>
<feature type="domain" description="ComEC/Rec2-related protein" evidence="7">
    <location>
        <begin position="206"/>
        <end position="469"/>
    </location>
</feature>
<feature type="transmembrane region" description="Helical" evidence="6">
    <location>
        <begin position="281"/>
        <end position="298"/>
    </location>
</feature>
<dbReference type="NCBIfam" id="TIGR00360">
    <property type="entry name" value="ComEC_N-term"/>
    <property type="match status" value="1"/>
</dbReference>
<feature type="transmembrane region" description="Helical" evidence="6">
    <location>
        <begin position="230"/>
        <end position="253"/>
    </location>
</feature>
<dbReference type="InterPro" id="IPR025405">
    <property type="entry name" value="DUF4131"/>
</dbReference>
<comment type="caution">
    <text evidence="9">The sequence shown here is derived from an EMBL/GenBank/DDBJ whole genome shotgun (WGS) entry which is preliminary data.</text>
</comment>
<dbReference type="GO" id="GO:0005886">
    <property type="term" value="C:plasma membrane"/>
    <property type="evidence" value="ECO:0007669"/>
    <property type="project" value="UniProtKB-SubCell"/>
</dbReference>
<evidence type="ECO:0000259" key="7">
    <source>
        <dbReference type="Pfam" id="PF03772"/>
    </source>
</evidence>
<name>A0A0G0NHH1_9BACT</name>
<evidence type="ECO:0000259" key="8">
    <source>
        <dbReference type="Pfam" id="PF13567"/>
    </source>
</evidence>
<dbReference type="Pfam" id="PF03772">
    <property type="entry name" value="Competence"/>
    <property type="match status" value="1"/>
</dbReference>
<comment type="subcellular location">
    <subcellularLocation>
        <location evidence="1">Cell membrane</location>
        <topology evidence="1">Multi-pass membrane protein</topology>
    </subcellularLocation>
</comment>
<keyword evidence="4 6" id="KW-1133">Transmembrane helix</keyword>
<dbReference type="InterPro" id="IPR004477">
    <property type="entry name" value="ComEC_N"/>
</dbReference>
<feature type="transmembrane region" description="Helical" evidence="6">
    <location>
        <begin position="7"/>
        <end position="23"/>
    </location>
</feature>
<proteinExistence type="predicted"/>
<accession>A0A0G0NHH1</accession>
<evidence type="ECO:0000256" key="6">
    <source>
        <dbReference type="SAM" id="Phobius"/>
    </source>
</evidence>
<dbReference type="InterPro" id="IPR052159">
    <property type="entry name" value="Competence_DNA_uptake"/>
</dbReference>
<feature type="transmembrane region" description="Helical" evidence="6">
    <location>
        <begin position="374"/>
        <end position="396"/>
    </location>
</feature>
<evidence type="ECO:0000313" key="9">
    <source>
        <dbReference type="EMBL" id="KKR12251.1"/>
    </source>
</evidence>
<keyword evidence="5 6" id="KW-0472">Membrane</keyword>
<evidence type="ECO:0000256" key="3">
    <source>
        <dbReference type="ARBA" id="ARBA00022692"/>
    </source>
</evidence>
<keyword evidence="2" id="KW-1003">Cell membrane</keyword>
<evidence type="ECO:0000256" key="5">
    <source>
        <dbReference type="ARBA" id="ARBA00023136"/>
    </source>
</evidence>
<protein>
    <submittedName>
        <fullName evidence="9">ComEC/Rec2-related protein</fullName>
    </submittedName>
</protein>
<keyword evidence="3 6" id="KW-0812">Transmembrane</keyword>
<feature type="domain" description="DUF4131" evidence="8">
    <location>
        <begin position="29"/>
        <end position="164"/>
    </location>
</feature>
<feature type="transmembrane region" description="Helical" evidence="6">
    <location>
        <begin position="319"/>
        <end position="339"/>
    </location>
</feature>
<feature type="transmembrane region" description="Helical" evidence="6">
    <location>
        <begin position="258"/>
        <end position="275"/>
    </location>
</feature>
<dbReference type="STRING" id="1619013.UT41_C0002G0025"/>
<dbReference type="EMBL" id="LBWR01000002">
    <property type="protein sequence ID" value="KKR12251.1"/>
    <property type="molecule type" value="Genomic_DNA"/>
</dbReference>
<evidence type="ECO:0000313" key="10">
    <source>
        <dbReference type="Proteomes" id="UP000034665"/>
    </source>
</evidence>
<evidence type="ECO:0000256" key="4">
    <source>
        <dbReference type="ARBA" id="ARBA00022989"/>
    </source>
</evidence>
<dbReference type="PANTHER" id="PTHR30619">
    <property type="entry name" value="DNA INTERNALIZATION/COMPETENCE PROTEIN COMEC/REC2"/>
    <property type="match status" value="1"/>
</dbReference>
<gene>
    <name evidence="9" type="ORF">UT41_C0002G0025</name>
</gene>
<reference evidence="9 10" key="1">
    <citation type="journal article" date="2015" name="Nature">
        <title>rRNA introns, odd ribosomes, and small enigmatic genomes across a large radiation of phyla.</title>
        <authorList>
            <person name="Brown C.T."/>
            <person name="Hug L.A."/>
            <person name="Thomas B.C."/>
            <person name="Sharon I."/>
            <person name="Castelle C.J."/>
            <person name="Singh A."/>
            <person name="Wilkins M.J."/>
            <person name="Williams K.H."/>
            <person name="Banfield J.F."/>
        </authorList>
    </citation>
    <scope>NUCLEOTIDE SEQUENCE [LARGE SCALE GENOMIC DNA]</scope>
</reference>
<dbReference type="AlphaFoldDB" id="A0A0G0NHH1"/>
<sequence>MRIHESVFWGIVFFLVGIFLAPSMRLIGITILVGAFVLALGLFAYRKKNNRMLWFAILATGIIFGAMYWTGFNVYQKNKITELIGNKSAIEGHVKSIKHNEKSQQLIISIDAQNNGKVSVTARPYPVLRYGDVARVNGIVKRPSEKEKMYALKNGVFATMQFPEVQILKQGDGNAIMMWLLGVKQKAVTTYGRLLPTKEAALLAGITLGERAEFSTEFKQQMANSGTTHLVALSGYNISVVAGAVLLICGLILRRRAAFYATLAVVVAFVVMAGAEASVVRAAIMGSIVLLAGYIGRAHSMRNAIAVSACAMVLWNPNVLRYDLGFQLSFLALLGIVYLKPHLDVIIKNKKAGILEWRENLSGTLSAQIMVFPILMHAIGSFSLVSLLSNIVILAFIPVTMGLGFAIAGLGFFASALAFIPAWIVSLLLQYEIAVIELFGNYEGLLIPMTALWVFVYYIMVGGILSYLQKRKKEVALCHSRGGGNPAQSSAEGSIR</sequence>